<dbReference type="PANTHER" id="PTHR10024">
    <property type="entry name" value="SYNAPTOTAGMIN"/>
    <property type="match status" value="1"/>
</dbReference>
<dbReference type="EMBL" id="JBJQND010000009">
    <property type="protein sequence ID" value="KAL3866233.1"/>
    <property type="molecule type" value="Genomic_DNA"/>
</dbReference>
<reference evidence="3 4" key="1">
    <citation type="submission" date="2024-11" db="EMBL/GenBank/DDBJ databases">
        <title>Chromosome-level genome assembly of the freshwater bivalve Anodonta woodiana.</title>
        <authorList>
            <person name="Chen X."/>
        </authorList>
    </citation>
    <scope>NUCLEOTIDE SEQUENCE [LARGE SCALE GENOMIC DNA]</scope>
    <source>
        <strain evidence="3">MN2024</strain>
        <tissue evidence="3">Gills</tissue>
    </source>
</reference>
<sequence length="518" mass="59403">MKEEIHFPITESYALLQNDEMHGKSHPNKLSEALHIVPSRGDENVEKRDLSTQVTREVPVSVLVGSCMVAVILVLIFSIFIYLRKRHVAKQKLDQAARELLTTIRTHKLYKAVLAPTQHGESHKTEWVAARYHNLNSVPTYPQKQNNSDFDNRRELKATTSKDCRRHSALSELTDYIHSRRQLSVSAVTELRNTSKETDSESISISRSNLKKQNNNAELMRSLSSTDAEQSLNKHEDKEPDIVLTMKHDNVENTLRVRVISISGIAHKSEESHVFFNLILLPSKSGNCKSELYKISDTTTIDEDFILPNISQEDIDKSVLKITVFVKNNLKKPKDVTFGDAYVQCCGSTMDCITPVSCKVLTSTRRWRRKSTSFKLMLQELGSLLILLEYQPQGKRIKVLLRKAFNIPRSDRKIGQPGHYVIINLLYDNKVIESKLSRPIAGYNPIWNQPYLFTVNKDNITGYSMEFILMRERIYTKDSVIGHVILGDESSPTEQRHWQLSKTVETEMWHNIIPVLTY</sequence>
<keyword evidence="1" id="KW-0472">Membrane</keyword>
<dbReference type="InterPro" id="IPR000008">
    <property type="entry name" value="C2_dom"/>
</dbReference>
<keyword evidence="1" id="KW-0812">Transmembrane</keyword>
<evidence type="ECO:0000259" key="2">
    <source>
        <dbReference type="PROSITE" id="PS50004"/>
    </source>
</evidence>
<feature type="domain" description="C2" evidence="2">
    <location>
        <begin position="380"/>
        <end position="502"/>
    </location>
</feature>
<dbReference type="Proteomes" id="UP001634394">
    <property type="component" value="Unassembled WGS sequence"/>
</dbReference>
<protein>
    <recommendedName>
        <fullName evidence="2">C2 domain-containing protein</fullName>
    </recommendedName>
</protein>
<evidence type="ECO:0000313" key="4">
    <source>
        <dbReference type="Proteomes" id="UP001634394"/>
    </source>
</evidence>
<keyword evidence="1" id="KW-1133">Transmembrane helix</keyword>
<dbReference type="AlphaFoldDB" id="A0ABD3W0F9"/>
<comment type="caution">
    <text evidence="3">The sequence shown here is derived from an EMBL/GenBank/DDBJ whole genome shotgun (WGS) entry which is preliminary data.</text>
</comment>
<keyword evidence="4" id="KW-1185">Reference proteome</keyword>
<organism evidence="3 4">
    <name type="scientific">Sinanodonta woodiana</name>
    <name type="common">Chinese pond mussel</name>
    <name type="synonym">Anodonta woodiana</name>
    <dbReference type="NCBI Taxonomy" id="1069815"/>
    <lineage>
        <taxon>Eukaryota</taxon>
        <taxon>Metazoa</taxon>
        <taxon>Spiralia</taxon>
        <taxon>Lophotrochozoa</taxon>
        <taxon>Mollusca</taxon>
        <taxon>Bivalvia</taxon>
        <taxon>Autobranchia</taxon>
        <taxon>Heteroconchia</taxon>
        <taxon>Palaeoheterodonta</taxon>
        <taxon>Unionida</taxon>
        <taxon>Unionoidea</taxon>
        <taxon>Unionidae</taxon>
        <taxon>Unioninae</taxon>
        <taxon>Sinanodonta</taxon>
    </lineage>
</organism>
<accession>A0ABD3W0F9</accession>
<dbReference type="PROSITE" id="PS50004">
    <property type="entry name" value="C2"/>
    <property type="match status" value="1"/>
</dbReference>
<gene>
    <name evidence="3" type="ORF">ACJMK2_043549</name>
</gene>
<evidence type="ECO:0000313" key="3">
    <source>
        <dbReference type="EMBL" id="KAL3866233.1"/>
    </source>
</evidence>
<evidence type="ECO:0000256" key="1">
    <source>
        <dbReference type="SAM" id="Phobius"/>
    </source>
</evidence>
<dbReference type="InterPro" id="IPR035892">
    <property type="entry name" value="C2_domain_sf"/>
</dbReference>
<dbReference type="SUPFAM" id="SSF49562">
    <property type="entry name" value="C2 domain (Calcium/lipid-binding domain, CaLB)"/>
    <property type="match status" value="1"/>
</dbReference>
<feature type="transmembrane region" description="Helical" evidence="1">
    <location>
        <begin position="60"/>
        <end position="83"/>
    </location>
</feature>
<proteinExistence type="predicted"/>
<dbReference type="Gene3D" id="2.60.40.150">
    <property type="entry name" value="C2 domain"/>
    <property type="match status" value="2"/>
</dbReference>
<name>A0ABD3W0F9_SINWO</name>
<dbReference type="PANTHER" id="PTHR10024:SF351">
    <property type="entry name" value="SYNAPTOTAGMIN-4-LIKE"/>
    <property type="match status" value="1"/>
</dbReference>
<dbReference type="Pfam" id="PF00168">
    <property type="entry name" value="C2"/>
    <property type="match status" value="1"/>
</dbReference>